<evidence type="ECO:0000256" key="2">
    <source>
        <dbReference type="SAM" id="MobiDB-lite"/>
    </source>
</evidence>
<accession>A0A8J5K3C0</accession>
<feature type="region of interest" description="Disordered" evidence="2">
    <location>
        <begin position="548"/>
        <end position="571"/>
    </location>
</feature>
<feature type="region of interest" description="Disordered" evidence="2">
    <location>
        <begin position="368"/>
        <end position="430"/>
    </location>
</feature>
<dbReference type="InterPro" id="IPR007052">
    <property type="entry name" value="CS_dom"/>
</dbReference>
<dbReference type="GO" id="GO:0005737">
    <property type="term" value="C:cytoplasm"/>
    <property type="evidence" value="ECO:0007669"/>
    <property type="project" value="TreeGrafter"/>
</dbReference>
<comment type="caution">
    <text evidence="4">The sequence shown here is derived from an EMBL/GenBank/DDBJ whole genome shotgun (WGS) entry which is preliminary data.</text>
</comment>
<gene>
    <name evidence="4" type="primary">Nop17l-L</name>
    <name evidence="4" type="ORF">Hamer_G002550</name>
</gene>
<dbReference type="AlphaFoldDB" id="A0A8J5K3C0"/>
<dbReference type="InterPro" id="IPR050734">
    <property type="entry name" value="PIH1/Kintoun_subfamily"/>
</dbReference>
<dbReference type="InterPro" id="IPR012981">
    <property type="entry name" value="PIH1_N"/>
</dbReference>
<dbReference type="EMBL" id="JAHLQT010020073">
    <property type="protein sequence ID" value="KAG7168481.1"/>
    <property type="molecule type" value="Genomic_DNA"/>
</dbReference>
<evidence type="ECO:0000256" key="1">
    <source>
        <dbReference type="ARBA" id="ARBA00008511"/>
    </source>
</evidence>
<name>A0A8J5K3C0_HOMAM</name>
<comment type="similarity">
    <text evidence="1">Belongs to the PIH1 family.</text>
</comment>
<evidence type="ECO:0000313" key="5">
    <source>
        <dbReference type="Proteomes" id="UP000747542"/>
    </source>
</evidence>
<dbReference type="PANTHER" id="PTHR22997:SF3">
    <property type="entry name" value="PROTEIN KINTOUN"/>
    <property type="match status" value="1"/>
</dbReference>
<evidence type="ECO:0000313" key="4">
    <source>
        <dbReference type="EMBL" id="KAG7168481.1"/>
    </source>
</evidence>
<dbReference type="Pfam" id="PF18201">
    <property type="entry name" value="PIH1_CS"/>
    <property type="match status" value="1"/>
</dbReference>
<organism evidence="4 5">
    <name type="scientific">Homarus americanus</name>
    <name type="common">American lobster</name>
    <dbReference type="NCBI Taxonomy" id="6706"/>
    <lineage>
        <taxon>Eukaryota</taxon>
        <taxon>Metazoa</taxon>
        <taxon>Ecdysozoa</taxon>
        <taxon>Arthropoda</taxon>
        <taxon>Crustacea</taxon>
        <taxon>Multicrustacea</taxon>
        <taxon>Malacostraca</taxon>
        <taxon>Eumalacostraca</taxon>
        <taxon>Eucarida</taxon>
        <taxon>Decapoda</taxon>
        <taxon>Pleocyemata</taxon>
        <taxon>Astacidea</taxon>
        <taxon>Nephropoidea</taxon>
        <taxon>Nephropidae</taxon>
        <taxon>Homarus</taxon>
    </lineage>
</organism>
<dbReference type="Proteomes" id="UP000747542">
    <property type="component" value="Unassembled WGS sequence"/>
</dbReference>
<feature type="compositionally biased region" description="Low complexity" evidence="2">
    <location>
        <begin position="399"/>
        <end position="408"/>
    </location>
</feature>
<reference evidence="4" key="1">
    <citation type="journal article" date="2021" name="Sci. Adv.">
        <title>The American lobster genome reveals insights on longevity, neural, and immune adaptations.</title>
        <authorList>
            <person name="Polinski J.M."/>
            <person name="Zimin A.V."/>
            <person name="Clark K.F."/>
            <person name="Kohn A.B."/>
            <person name="Sadowski N."/>
            <person name="Timp W."/>
            <person name="Ptitsyn A."/>
            <person name="Khanna P."/>
            <person name="Romanova D.Y."/>
            <person name="Williams P."/>
            <person name="Greenwood S.J."/>
            <person name="Moroz L.L."/>
            <person name="Walt D.R."/>
            <person name="Bodnar A.G."/>
        </authorList>
    </citation>
    <scope>NUCLEOTIDE SEQUENCE</scope>
    <source>
        <strain evidence="4">GMGI-L3</strain>
    </source>
</reference>
<evidence type="ECO:0000259" key="3">
    <source>
        <dbReference type="PROSITE" id="PS51203"/>
    </source>
</evidence>
<dbReference type="PANTHER" id="PTHR22997">
    <property type="entry name" value="PIH1 DOMAIN-CONTAINING PROTEIN 1"/>
    <property type="match status" value="1"/>
</dbReference>
<sequence>MASEATYSCADVFSQEDLSLLAKSLKDEKFRALFSEYAKEVCEPENQKQFERELKQLEKERGVEAVFVHPSPGFALAVGGQKSGPVFVNICSSDVVQKPSFTRVDDGVNKGENWSWPHALPKPRRELLSKKVRLLRGDDSKAVNDVGRQAVVHDVVFHPDALQLASGSHLMKHTLIQTAMDSLCKNFQIKAEQPEEIETSVKYIGKPMQSVIKRVVDKKLFEASEQMSFHQDERTKVLENEIKNINEESTNSVMKEEVAGPLKPQYKVKHVSKMDLQDFSVQLIPQCGPAWRPHTLEVEVELPGVTRASQVDANVWPQSIVLSTDSTPQYKLELPLPYPVDEDLSAAKFDVSTQKLTLTLSVIPANKKNQGTVHDHSPSSDSGIECEPDYRTNSDGDNSSEVSLSSQEESLKGIDATEEEEDNVFEPTPSKSRVTLIPSYTVKQTKESLCVVLNCGNVLPSSVVAKLVDDHSARVELSSIGGGHTMLHYGLTVVCSPLQIAKSGVTSKVQDSIVEVTIKKAVSGQWETCQIGDGDRLTTVVLTSSSALDTEAKSSKKSMKSSKEPKCEVQV</sequence>
<proteinExistence type="inferred from homology"/>
<protein>
    <submittedName>
        <fullName evidence="4">Kintoun-like</fullName>
    </submittedName>
</protein>
<dbReference type="Pfam" id="PF08190">
    <property type="entry name" value="PIH1"/>
    <property type="match status" value="1"/>
</dbReference>
<dbReference type="InterPro" id="IPR041442">
    <property type="entry name" value="PIH1D1/2/3_CS-like"/>
</dbReference>
<feature type="compositionally biased region" description="Basic and acidic residues" evidence="2">
    <location>
        <begin position="561"/>
        <end position="571"/>
    </location>
</feature>
<feature type="domain" description="CS" evidence="3">
    <location>
        <begin position="282"/>
        <end position="381"/>
    </location>
</feature>
<keyword evidence="5" id="KW-1185">Reference proteome</keyword>
<dbReference type="PROSITE" id="PS51203">
    <property type="entry name" value="CS"/>
    <property type="match status" value="1"/>
</dbReference>